<organism evidence="1 2">
    <name type="scientific">Serratia odorifera DSM 4582</name>
    <dbReference type="NCBI Taxonomy" id="667129"/>
    <lineage>
        <taxon>Bacteria</taxon>
        <taxon>Pseudomonadati</taxon>
        <taxon>Pseudomonadota</taxon>
        <taxon>Gammaproteobacteria</taxon>
        <taxon>Enterobacterales</taxon>
        <taxon>Yersiniaceae</taxon>
        <taxon>Serratia</taxon>
    </lineage>
</organism>
<comment type="caution">
    <text evidence="1">The sequence shown here is derived from an EMBL/GenBank/DDBJ whole genome shotgun (WGS) entry which is preliminary data.</text>
</comment>
<dbReference type="Proteomes" id="UP000005723">
    <property type="component" value="Unassembled WGS sequence"/>
</dbReference>
<evidence type="ECO:0000313" key="1">
    <source>
        <dbReference type="EMBL" id="EFE94883.1"/>
    </source>
</evidence>
<sequence>MVQFFIERPSPALQCSEQGAGSPAVMAMQHACSINVIVSRQCGDDFLYPFIVIQMMHIKFHKDSKILTVHAQKDAICHCGSASNG</sequence>
<proteinExistence type="predicted"/>
<dbReference type="EMBL" id="ADBY01000050">
    <property type="protein sequence ID" value="EFE94883.1"/>
    <property type="molecule type" value="Genomic_DNA"/>
</dbReference>
<keyword evidence="2" id="KW-1185">Reference proteome</keyword>
<dbReference type="HOGENOM" id="CLU_2510832_0_0_6"/>
<gene>
    <name evidence="1" type="ORF">HMPREF0758_3317</name>
</gene>
<dbReference type="AlphaFoldDB" id="D4E567"/>
<name>D4E567_SEROD</name>
<protein>
    <submittedName>
        <fullName evidence="1">Uncharacterized protein</fullName>
    </submittedName>
</protein>
<accession>D4E567</accession>
<reference evidence="1 2" key="1">
    <citation type="submission" date="2010-01" db="EMBL/GenBank/DDBJ databases">
        <authorList>
            <person name="Muzny D."/>
            <person name="Qin X."/>
            <person name="Deng J."/>
            <person name="Jiang H."/>
            <person name="Liu Y."/>
            <person name="Qu J."/>
            <person name="Song X.-Z."/>
            <person name="Zhang L."/>
            <person name="Thornton R."/>
            <person name="Coyle M."/>
            <person name="Francisco L."/>
            <person name="Jackson L."/>
            <person name="Javaid M."/>
            <person name="Korchina V."/>
            <person name="Kovar C."/>
            <person name="Mata R."/>
            <person name="Mathew T."/>
            <person name="Ngo R."/>
            <person name="Nguyen L."/>
            <person name="Nguyen N."/>
            <person name="Okwuonu G."/>
            <person name="Ongeri F."/>
            <person name="Pham C."/>
            <person name="Simmons D."/>
            <person name="Wilczek-Boney K."/>
            <person name="Hale W."/>
            <person name="Jakkamsetti A."/>
            <person name="Pham P."/>
            <person name="Ruth R."/>
            <person name="San Lucas F."/>
            <person name="Warren J."/>
            <person name="Zhang J."/>
            <person name="Zhao Z."/>
            <person name="Zhou C."/>
            <person name="Zhu D."/>
            <person name="Lee S."/>
            <person name="Bess C."/>
            <person name="Blankenburg K."/>
            <person name="Forbes L."/>
            <person name="Fu Q."/>
            <person name="Gubbala S."/>
            <person name="Hirani K."/>
            <person name="Jayaseelan J.C."/>
            <person name="Lara F."/>
            <person name="Munidasa M."/>
            <person name="Palculict T."/>
            <person name="Patil S."/>
            <person name="Pu L.-L."/>
            <person name="Saada N."/>
            <person name="Tang L."/>
            <person name="Weissenberger G."/>
            <person name="Zhu Y."/>
            <person name="Hemphill L."/>
            <person name="Shang Y."/>
            <person name="Youmans B."/>
            <person name="Ayvaz T."/>
            <person name="Ross M."/>
            <person name="Santibanez J."/>
            <person name="Aqrawi P."/>
            <person name="Gross S."/>
            <person name="Joshi V."/>
            <person name="Fowler G."/>
            <person name="Nazareth L."/>
            <person name="Reid J."/>
            <person name="Worley K."/>
            <person name="Petrosino J."/>
            <person name="Highlander S."/>
            <person name="Gibbs R."/>
        </authorList>
    </citation>
    <scope>NUCLEOTIDE SEQUENCE [LARGE SCALE GENOMIC DNA]</scope>
    <source>
        <strain evidence="1 2">DSM 4582</strain>
    </source>
</reference>
<evidence type="ECO:0000313" key="2">
    <source>
        <dbReference type="Proteomes" id="UP000005723"/>
    </source>
</evidence>